<dbReference type="InterPro" id="IPR050731">
    <property type="entry name" value="HRD1_E3_ubiq-ligases"/>
</dbReference>
<evidence type="ECO:0000256" key="7">
    <source>
        <dbReference type="ARBA" id="ARBA00022692"/>
    </source>
</evidence>
<comment type="subcellular location">
    <subcellularLocation>
        <location evidence="2">Endoplasmic reticulum membrane</location>
        <topology evidence="2">Multi-pass membrane protein</topology>
    </subcellularLocation>
</comment>
<dbReference type="InterPro" id="IPR013083">
    <property type="entry name" value="Znf_RING/FYVE/PHD"/>
</dbReference>
<dbReference type="PROSITE" id="PS50089">
    <property type="entry name" value="ZF_RING_2"/>
    <property type="match status" value="1"/>
</dbReference>
<gene>
    <name evidence="19" type="ORF">E0L32_012349</name>
</gene>
<dbReference type="InterPro" id="IPR024766">
    <property type="entry name" value="Znf_RING_H2"/>
</dbReference>
<evidence type="ECO:0000256" key="1">
    <source>
        <dbReference type="ARBA" id="ARBA00000900"/>
    </source>
</evidence>
<evidence type="ECO:0000256" key="4">
    <source>
        <dbReference type="ARBA" id="ARBA00010089"/>
    </source>
</evidence>
<dbReference type="Gene3D" id="3.30.40.10">
    <property type="entry name" value="Zinc/RING finger domain, C3HC4 (zinc finger)"/>
    <property type="match status" value="1"/>
</dbReference>
<keyword evidence="7 17" id="KW-0812">Transmembrane</keyword>
<evidence type="ECO:0000256" key="14">
    <source>
        <dbReference type="ARBA" id="ARBA00023136"/>
    </source>
</evidence>
<dbReference type="PANTHER" id="PTHR22763">
    <property type="entry name" value="RING ZINC FINGER PROTEIN"/>
    <property type="match status" value="1"/>
</dbReference>
<dbReference type="UniPathway" id="UPA00143"/>
<dbReference type="GO" id="GO:0008270">
    <property type="term" value="F:zinc ion binding"/>
    <property type="evidence" value="ECO:0007669"/>
    <property type="project" value="UniProtKB-KW"/>
</dbReference>
<dbReference type="GO" id="GO:0036503">
    <property type="term" value="P:ERAD pathway"/>
    <property type="evidence" value="ECO:0007669"/>
    <property type="project" value="TreeGrafter"/>
</dbReference>
<evidence type="ECO:0000256" key="5">
    <source>
        <dbReference type="ARBA" id="ARBA00012483"/>
    </source>
</evidence>
<evidence type="ECO:0000256" key="15">
    <source>
        <dbReference type="PROSITE-ProRule" id="PRU00175"/>
    </source>
</evidence>
<feature type="transmembrane region" description="Helical" evidence="17">
    <location>
        <begin position="98"/>
        <end position="118"/>
    </location>
</feature>
<feature type="domain" description="RING-type" evidence="18">
    <location>
        <begin position="343"/>
        <end position="394"/>
    </location>
</feature>
<dbReference type="SUPFAM" id="SSF57850">
    <property type="entry name" value="RING/U-box"/>
    <property type="match status" value="1"/>
</dbReference>
<comment type="pathway">
    <text evidence="3">Protein modification; protein ubiquitination.</text>
</comment>
<feature type="transmembrane region" description="Helical" evidence="17">
    <location>
        <begin position="275"/>
        <end position="294"/>
    </location>
</feature>
<accession>A0A507BBW3</accession>
<dbReference type="RefSeq" id="XP_030998714.1">
    <property type="nucleotide sequence ID" value="XM_031135180.1"/>
</dbReference>
<evidence type="ECO:0000259" key="18">
    <source>
        <dbReference type="PROSITE" id="PS50089"/>
    </source>
</evidence>
<dbReference type="GO" id="GO:0061630">
    <property type="term" value="F:ubiquitin protein ligase activity"/>
    <property type="evidence" value="ECO:0007669"/>
    <property type="project" value="UniProtKB-EC"/>
</dbReference>
<keyword evidence="13 17" id="KW-1133">Transmembrane helix</keyword>
<dbReference type="SMART" id="SM00184">
    <property type="entry name" value="RING"/>
    <property type="match status" value="1"/>
</dbReference>
<dbReference type="Pfam" id="PF25563">
    <property type="entry name" value="TPR_SYVN1_N"/>
    <property type="match status" value="1"/>
</dbReference>
<comment type="caution">
    <text evidence="19">The sequence shown here is derived from an EMBL/GenBank/DDBJ whole genome shotgun (WGS) entry which is preliminary data.</text>
</comment>
<dbReference type="OrthoDB" id="7759664at2759"/>
<keyword evidence="12" id="KW-0862">Zinc</keyword>
<comment type="catalytic activity">
    <reaction evidence="1">
        <text>S-ubiquitinyl-[E2 ubiquitin-conjugating enzyme]-L-cysteine + [acceptor protein]-L-lysine = [E2 ubiquitin-conjugating enzyme]-L-cysteine + N(6)-ubiquitinyl-[acceptor protein]-L-lysine.</text>
        <dbReference type="EC" id="2.3.2.27"/>
    </reaction>
</comment>
<proteinExistence type="inferred from homology"/>
<dbReference type="GO" id="GO:0016567">
    <property type="term" value="P:protein ubiquitination"/>
    <property type="evidence" value="ECO:0007669"/>
    <property type="project" value="UniProtKB-UniPathway"/>
</dbReference>
<evidence type="ECO:0000313" key="20">
    <source>
        <dbReference type="Proteomes" id="UP000319257"/>
    </source>
</evidence>
<keyword evidence="6" id="KW-0808">Transferase</keyword>
<keyword evidence="10" id="KW-0833">Ubl conjugation pathway</keyword>
<sequence length="832" mass="90528">MRLVWYAGASTALAASVVVSAFHQRSNFYSAMVHLSQSNLCLMIIINLIYLVYGSFMYCLQRVCFGQLRPVEIEQLYEKAWFAVTETCLAMTIFRGQFGVFFLVMFTSLVTGKVWGWIGEGRIEILEQQPPSNPRLFHTRLSISLILSLIYDVALLHYSVSTVIQQARPDMMVMFLFEFAILTVSSAHTGLRYILSLMEASIVKKQTQQRLEDRRRQIRESNREILRRREAGEATEAEMEEPLPSEDDVDEMDIEVPGWEAKGQWVLSLDLWSDFLKLCIYGAFFTVLLIFYGLPIHIMRDLFLTTRSFIKRLGALMRYRQAVRDMNKYPDATEEELSRENTCIICREEMHIWNPNDATQVERSRPKKLPCGHILHFGCLKSWLERQQVCPTCRRSVAMDGPQGAARNRDAMMFRVGLNFPAGQNQAQPPANGAAPGAQNNAPQAPQAGNGVRMINLGPLRLGFAQGGVEDIQNMAQRLGMPQDVANGAAAPPAATPQPQGQAASLDVTPDAIFAQLREIEQRIQRQTLSLRLAEQETATLRLLLLELQRIRQIQTALDGSAAGTNNTAAPAGAAAVPHAPGLPTMMPPPFIPGVPQPPSAYTQFLPRVNSPSVTRLGVEANAQAIPSGSAELPEGVSIPAGWTLMPLQRLDAHATNSGSSSTANSQAHPGANATSSGSAVGTTSQASASAPEVSNLEAAQNGHRPVSTGASGQESTAASAGFSFNTPREPVQMAQPTPVLPNWGGRAQLFSNETGHLPFGVQQNGADSSTPGTRDRSVDSQARSEAPKAADSPAVHAPPEEGSSNEGSSSEDKGKGKARSVTVEEAEDEDA</sequence>
<feature type="transmembrane region" description="Helical" evidence="17">
    <location>
        <begin position="172"/>
        <end position="195"/>
    </location>
</feature>
<feature type="compositionally biased region" description="Low complexity" evidence="16">
    <location>
        <begin position="655"/>
        <end position="691"/>
    </location>
</feature>
<dbReference type="InterPro" id="IPR001841">
    <property type="entry name" value="Znf_RING"/>
</dbReference>
<dbReference type="InParanoid" id="A0A507BBW3"/>
<feature type="region of interest" description="Disordered" evidence="16">
    <location>
        <begin position="654"/>
        <end position="832"/>
    </location>
</feature>
<feature type="compositionally biased region" description="Polar residues" evidence="16">
    <location>
        <begin position="762"/>
        <end position="773"/>
    </location>
</feature>
<keyword evidence="8" id="KW-0479">Metal-binding</keyword>
<name>A0A507BBW3_9PEZI</name>
<feature type="compositionally biased region" description="Polar residues" evidence="16">
    <location>
        <begin position="709"/>
        <end position="727"/>
    </location>
</feature>
<dbReference type="InterPro" id="IPR057992">
    <property type="entry name" value="TPR_SYVN1_N"/>
</dbReference>
<organism evidence="19 20">
    <name type="scientific">Thyridium curvatum</name>
    <dbReference type="NCBI Taxonomy" id="1093900"/>
    <lineage>
        <taxon>Eukaryota</taxon>
        <taxon>Fungi</taxon>
        <taxon>Dikarya</taxon>
        <taxon>Ascomycota</taxon>
        <taxon>Pezizomycotina</taxon>
        <taxon>Sordariomycetes</taxon>
        <taxon>Sordariomycetidae</taxon>
        <taxon>Thyridiales</taxon>
        <taxon>Thyridiaceae</taxon>
        <taxon>Thyridium</taxon>
    </lineage>
</organism>
<evidence type="ECO:0000256" key="12">
    <source>
        <dbReference type="ARBA" id="ARBA00022833"/>
    </source>
</evidence>
<dbReference type="EC" id="2.3.2.27" evidence="5"/>
<keyword evidence="14 17" id="KW-0472">Membrane</keyword>
<evidence type="ECO:0000256" key="9">
    <source>
        <dbReference type="ARBA" id="ARBA00022771"/>
    </source>
</evidence>
<dbReference type="EMBL" id="SKBQ01000158">
    <property type="protein sequence ID" value="TPX17003.1"/>
    <property type="molecule type" value="Genomic_DNA"/>
</dbReference>
<keyword evidence="11" id="KW-0256">Endoplasmic reticulum</keyword>
<evidence type="ECO:0000256" key="17">
    <source>
        <dbReference type="SAM" id="Phobius"/>
    </source>
</evidence>
<dbReference type="Pfam" id="PF12678">
    <property type="entry name" value="zf-rbx1"/>
    <property type="match status" value="1"/>
</dbReference>
<dbReference type="CDD" id="cd16479">
    <property type="entry name" value="RING-H2_synoviolin"/>
    <property type="match status" value="1"/>
</dbReference>
<evidence type="ECO:0000256" key="13">
    <source>
        <dbReference type="ARBA" id="ARBA00022989"/>
    </source>
</evidence>
<dbReference type="GO" id="GO:0005789">
    <property type="term" value="C:endoplasmic reticulum membrane"/>
    <property type="evidence" value="ECO:0007669"/>
    <property type="project" value="UniProtKB-SubCell"/>
</dbReference>
<evidence type="ECO:0000256" key="3">
    <source>
        <dbReference type="ARBA" id="ARBA00004906"/>
    </source>
</evidence>
<evidence type="ECO:0000256" key="16">
    <source>
        <dbReference type="SAM" id="MobiDB-lite"/>
    </source>
</evidence>
<keyword evidence="9 15" id="KW-0863">Zinc-finger</keyword>
<dbReference type="PANTHER" id="PTHR22763:SF184">
    <property type="entry name" value="E3 UBIQUITIN-PROTEIN LIGASE SYNOVIOLIN"/>
    <property type="match status" value="1"/>
</dbReference>
<dbReference type="STRING" id="1093900.A0A507BBW3"/>
<evidence type="ECO:0000256" key="8">
    <source>
        <dbReference type="ARBA" id="ARBA00022723"/>
    </source>
</evidence>
<reference evidence="19 20" key="1">
    <citation type="submission" date="2019-06" db="EMBL/GenBank/DDBJ databases">
        <title>Draft genome sequence of the filamentous fungus Phialemoniopsis curvata isolated from diesel fuel.</title>
        <authorList>
            <person name="Varaljay V.A."/>
            <person name="Lyon W.J."/>
            <person name="Crouch A.L."/>
            <person name="Drake C.E."/>
            <person name="Hollomon J.M."/>
            <person name="Nadeau L.J."/>
            <person name="Nunn H.S."/>
            <person name="Stevenson B.S."/>
            <person name="Bojanowski C.L."/>
            <person name="Crookes-Goodson W.J."/>
        </authorList>
    </citation>
    <scope>NUCLEOTIDE SEQUENCE [LARGE SCALE GENOMIC DNA]</scope>
    <source>
        <strain evidence="19 20">D216</strain>
    </source>
</reference>
<dbReference type="GO" id="GO:0043161">
    <property type="term" value="P:proteasome-mediated ubiquitin-dependent protein catabolic process"/>
    <property type="evidence" value="ECO:0007669"/>
    <property type="project" value="TreeGrafter"/>
</dbReference>
<evidence type="ECO:0000256" key="6">
    <source>
        <dbReference type="ARBA" id="ARBA00022679"/>
    </source>
</evidence>
<dbReference type="Proteomes" id="UP000319257">
    <property type="component" value="Unassembled WGS sequence"/>
</dbReference>
<feature type="transmembrane region" description="Helical" evidence="17">
    <location>
        <begin position="138"/>
        <end position="160"/>
    </location>
</feature>
<feature type="region of interest" description="Disordered" evidence="16">
    <location>
        <begin position="421"/>
        <end position="450"/>
    </location>
</feature>
<dbReference type="InterPro" id="IPR058051">
    <property type="entry name" value="Znf_RING_synoviolin"/>
</dbReference>
<dbReference type="AlphaFoldDB" id="A0A507BBW3"/>
<comment type="similarity">
    <text evidence="4">Belongs to the HRD1 family.</text>
</comment>
<keyword evidence="20" id="KW-1185">Reference proteome</keyword>
<feature type="transmembrane region" description="Helical" evidence="17">
    <location>
        <begin position="37"/>
        <end position="60"/>
    </location>
</feature>
<protein>
    <recommendedName>
        <fullName evidence="5">RING-type E3 ubiquitin transferase</fullName>
        <ecNumber evidence="5">2.3.2.27</ecNumber>
    </recommendedName>
</protein>
<evidence type="ECO:0000256" key="10">
    <source>
        <dbReference type="ARBA" id="ARBA00022786"/>
    </source>
</evidence>
<evidence type="ECO:0000256" key="11">
    <source>
        <dbReference type="ARBA" id="ARBA00022824"/>
    </source>
</evidence>
<evidence type="ECO:0000256" key="2">
    <source>
        <dbReference type="ARBA" id="ARBA00004477"/>
    </source>
</evidence>
<evidence type="ECO:0000313" key="19">
    <source>
        <dbReference type="EMBL" id="TPX17003.1"/>
    </source>
</evidence>
<dbReference type="GeneID" id="41979796"/>